<keyword evidence="3" id="KW-0597">Phosphoprotein</keyword>
<dbReference type="Pfam" id="PF00072">
    <property type="entry name" value="Response_reg"/>
    <property type="match status" value="1"/>
</dbReference>
<evidence type="ECO:0000256" key="2">
    <source>
        <dbReference type="ARBA" id="ARBA00034247"/>
    </source>
</evidence>
<dbReference type="EMBL" id="JAEDAH010000044">
    <property type="protein sequence ID" value="MCA6063835.1"/>
    <property type="molecule type" value="Genomic_DNA"/>
</dbReference>
<feature type="domain" description="Response regulatory" evidence="4">
    <location>
        <begin position="19"/>
        <end position="134"/>
    </location>
</feature>
<dbReference type="InterPro" id="IPR050469">
    <property type="entry name" value="Diguanylate_Cyclase"/>
</dbReference>
<dbReference type="RefSeq" id="WP_225674228.1">
    <property type="nucleotide sequence ID" value="NZ_JAEDAH010000044.1"/>
</dbReference>
<dbReference type="NCBIfam" id="TIGR00254">
    <property type="entry name" value="GGDEF"/>
    <property type="match status" value="1"/>
</dbReference>
<accession>A0ABS7ZQ77</accession>
<feature type="domain" description="GGDEF" evidence="5">
    <location>
        <begin position="177"/>
        <end position="314"/>
    </location>
</feature>
<dbReference type="PROSITE" id="PS50887">
    <property type="entry name" value="GGDEF"/>
    <property type="match status" value="1"/>
</dbReference>
<dbReference type="InterPro" id="IPR000160">
    <property type="entry name" value="GGDEF_dom"/>
</dbReference>
<dbReference type="CDD" id="cd01949">
    <property type="entry name" value="GGDEF"/>
    <property type="match status" value="1"/>
</dbReference>
<dbReference type="SMART" id="SM00267">
    <property type="entry name" value="GGDEF"/>
    <property type="match status" value="1"/>
</dbReference>
<dbReference type="PANTHER" id="PTHR45138:SF9">
    <property type="entry name" value="DIGUANYLATE CYCLASE DGCM-RELATED"/>
    <property type="match status" value="1"/>
</dbReference>
<protein>
    <recommendedName>
        <fullName evidence="1">diguanylate cyclase</fullName>
        <ecNumber evidence="1">2.7.7.65</ecNumber>
    </recommendedName>
</protein>
<sequence length="315" mass="35278">MTSTKTLQQLIPGLTRKPRLMVVDDQTVMIRIMHEIFKEDFEVFMATSGKQALEMCLSQPPDIMLLDVMMPDMDGYEVCQILKSSSQYGEFPVIFVTAQNDTLDEVKAFELGAVDFINKPIKPVLVKARVRAHVTVKLQSDLLRSYAISDGLTGVPNRRYFDDQMQLQWRQGMREKRPLSVILIDIDFFKQYNDHYGHIAGDDALKSVAKALSDMAKRPLDSLCRYGGEEFVCLLPATDLKGAELIAQRMVDAVQTLAIEHSQSQVAKHLTVSAGIACVLPSHQFSAEDLLAAADKQLYSSKGQGRNRISCEMLS</sequence>
<dbReference type="SMART" id="SM00448">
    <property type="entry name" value="REC"/>
    <property type="match status" value="1"/>
</dbReference>
<dbReference type="PROSITE" id="PS50110">
    <property type="entry name" value="RESPONSE_REGULATORY"/>
    <property type="match status" value="1"/>
</dbReference>
<evidence type="ECO:0000313" key="6">
    <source>
        <dbReference type="EMBL" id="MCA6063835.1"/>
    </source>
</evidence>
<comment type="catalytic activity">
    <reaction evidence="2">
        <text>2 GTP = 3',3'-c-di-GMP + 2 diphosphate</text>
        <dbReference type="Rhea" id="RHEA:24898"/>
        <dbReference type="ChEBI" id="CHEBI:33019"/>
        <dbReference type="ChEBI" id="CHEBI:37565"/>
        <dbReference type="ChEBI" id="CHEBI:58805"/>
        <dbReference type="EC" id="2.7.7.65"/>
    </reaction>
</comment>
<dbReference type="InterPro" id="IPR001789">
    <property type="entry name" value="Sig_transdc_resp-reg_receiver"/>
</dbReference>
<evidence type="ECO:0000259" key="4">
    <source>
        <dbReference type="PROSITE" id="PS50110"/>
    </source>
</evidence>
<comment type="caution">
    <text evidence="6">The sequence shown here is derived from an EMBL/GenBank/DDBJ whole genome shotgun (WGS) entry which is preliminary data.</text>
</comment>
<gene>
    <name evidence="6" type="ORF">I9W95_09470</name>
</gene>
<dbReference type="Proteomes" id="UP000714380">
    <property type="component" value="Unassembled WGS sequence"/>
</dbReference>
<evidence type="ECO:0000313" key="7">
    <source>
        <dbReference type="Proteomes" id="UP000714380"/>
    </source>
</evidence>
<dbReference type="SUPFAM" id="SSF52172">
    <property type="entry name" value="CheY-like"/>
    <property type="match status" value="1"/>
</dbReference>
<evidence type="ECO:0000259" key="5">
    <source>
        <dbReference type="PROSITE" id="PS50887"/>
    </source>
</evidence>
<organism evidence="6 7">
    <name type="scientific">Thalassolituus marinus</name>
    <dbReference type="NCBI Taxonomy" id="671053"/>
    <lineage>
        <taxon>Bacteria</taxon>
        <taxon>Pseudomonadati</taxon>
        <taxon>Pseudomonadota</taxon>
        <taxon>Gammaproteobacteria</taxon>
        <taxon>Oceanospirillales</taxon>
        <taxon>Oceanospirillaceae</taxon>
        <taxon>Thalassolituus</taxon>
    </lineage>
</organism>
<dbReference type="InterPro" id="IPR011006">
    <property type="entry name" value="CheY-like_superfamily"/>
</dbReference>
<proteinExistence type="predicted"/>
<feature type="modified residue" description="4-aspartylphosphate" evidence="3">
    <location>
        <position position="67"/>
    </location>
</feature>
<reference evidence="6 7" key="1">
    <citation type="submission" date="2020-12" db="EMBL/GenBank/DDBJ databases">
        <title>Novel Thalassolituus-related marine hydrocarbonoclastic bacteria mediated algae-derived hydrocarbons mineralization in twilight zone of the northern South China Sea.</title>
        <authorList>
            <person name="Dong C."/>
        </authorList>
    </citation>
    <scope>NUCLEOTIDE SEQUENCE [LARGE SCALE GENOMIC DNA]</scope>
    <source>
        <strain evidence="6 7">IMCC1826</strain>
    </source>
</reference>
<dbReference type="InterPro" id="IPR043128">
    <property type="entry name" value="Rev_trsase/Diguanyl_cyclase"/>
</dbReference>
<dbReference type="InterPro" id="IPR029787">
    <property type="entry name" value="Nucleotide_cyclase"/>
</dbReference>
<keyword evidence="7" id="KW-1185">Reference proteome</keyword>
<dbReference type="Gene3D" id="3.40.50.2300">
    <property type="match status" value="1"/>
</dbReference>
<dbReference type="EC" id="2.7.7.65" evidence="1"/>
<dbReference type="SUPFAM" id="SSF55073">
    <property type="entry name" value="Nucleotide cyclase"/>
    <property type="match status" value="1"/>
</dbReference>
<dbReference type="PANTHER" id="PTHR45138">
    <property type="entry name" value="REGULATORY COMPONENTS OF SENSORY TRANSDUCTION SYSTEM"/>
    <property type="match status" value="1"/>
</dbReference>
<evidence type="ECO:0000256" key="1">
    <source>
        <dbReference type="ARBA" id="ARBA00012528"/>
    </source>
</evidence>
<name>A0ABS7ZQ77_9GAMM</name>
<dbReference type="Gene3D" id="3.30.70.270">
    <property type="match status" value="1"/>
</dbReference>
<dbReference type="Pfam" id="PF00990">
    <property type="entry name" value="GGDEF"/>
    <property type="match status" value="1"/>
</dbReference>
<evidence type="ECO:0000256" key="3">
    <source>
        <dbReference type="PROSITE-ProRule" id="PRU00169"/>
    </source>
</evidence>